<name>A0A9E8N9E8_9BACT</name>
<comment type="function">
    <text evidence="8">Involved in lipopolysaccharide (LPS) biosynthesis. Catalyzes the transfer of 3-deoxy-D-manno-octulosonate (Kdo) residue(s) from CMP-Kdo to lipid IV(A), the tetraacyldisaccharide-1,4'-bisphosphate precursor of lipid A.</text>
</comment>
<keyword evidence="8" id="KW-0448">Lipopolysaccharide biosynthesis</keyword>
<accession>A0A9E8N9E8</accession>
<evidence type="ECO:0000256" key="4">
    <source>
        <dbReference type="ARBA" id="ARBA00022679"/>
    </source>
</evidence>
<dbReference type="KEGG" id="dpf:ON006_21640"/>
<dbReference type="InterPro" id="IPR039901">
    <property type="entry name" value="Kdotransferase"/>
</dbReference>
<organism evidence="10 11">
    <name type="scientific">Dyadobacter pollutisoli</name>
    <dbReference type="NCBI Taxonomy" id="2910158"/>
    <lineage>
        <taxon>Bacteria</taxon>
        <taxon>Pseudomonadati</taxon>
        <taxon>Bacteroidota</taxon>
        <taxon>Cytophagia</taxon>
        <taxon>Cytophagales</taxon>
        <taxon>Spirosomataceae</taxon>
        <taxon>Dyadobacter</taxon>
    </lineage>
</organism>
<comment type="similarity">
    <text evidence="8">Belongs to the glycosyltransferase group 1 family.</text>
</comment>
<evidence type="ECO:0000256" key="7">
    <source>
        <dbReference type="PIRSR" id="PIRSR639901-1"/>
    </source>
</evidence>
<dbReference type="EC" id="2.4.99.12" evidence="2 8"/>
<keyword evidence="4 8" id="KW-0808">Transferase</keyword>
<gene>
    <name evidence="10" type="ORF">ON006_21640</name>
</gene>
<dbReference type="PANTHER" id="PTHR42755:SF1">
    <property type="entry name" value="3-DEOXY-D-MANNO-OCTULOSONIC ACID TRANSFERASE, MITOCHONDRIAL-RELATED"/>
    <property type="match status" value="1"/>
</dbReference>
<comment type="pathway">
    <text evidence="1 8">Bacterial outer membrane biogenesis; LPS core biosynthesis.</text>
</comment>
<feature type="active site" description="Proton acceptor" evidence="7">
    <location>
        <position position="64"/>
    </location>
</feature>
<evidence type="ECO:0000313" key="10">
    <source>
        <dbReference type="EMBL" id="WAC10347.1"/>
    </source>
</evidence>
<evidence type="ECO:0000313" key="11">
    <source>
        <dbReference type="Proteomes" id="UP001164653"/>
    </source>
</evidence>
<dbReference type="Proteomes" id="UP001164653">
    <property type="component" value="Chromosome"/>
</dbReference>
<dbReference type="GO" id="GO:0005886">
    <property type="term" value="C:plasma membrane"/>
    <property type="evidence" value="ECO:0007669"/>
    <property type="project" value="UniProtKB-SubCell"/>
</dbReference>
<dbReference type="GO" id="GO:0009244">
    <property type="term" value="P:lipopolysaccharide core region biosynthetic process"/>
    <property type="evidence" value="ECO:0007669"/>
    <property type="project" value="UniProtKB-UniRule"/>
</dbReference>
<dbReference type="PANTHER" id="PTHR42755">
    <property type="entry name" value="3-DEOXY-MANNO-OCTULOSONATE CYTIDYLYLTRANSFERASE"/>
    <property type="match status" value="1"/>
</dbReference>
<dbReference type="Gene3D" id="3.40.50.2000">
    <property type="entry name" value="Glycogen Phosphorylase B"/>
    <property type="match status" value="1"/>
</dbReference>
<dbReference type="InterPro" id="IPR038107">
    <property type="entry name" value="Glycos_transf_N_sf"/>
</dbReference>
<dbReference type="GO" id="GO:0009245">
    <property type="term" value="P:lipid A biosynthetic process"/>
    <property type="evidence" value="ECO:0007669"/>
    <property type="project" value="TreeGrafter"/>
</dbReference>
<keyword evidence="8" id="KW-1003">Cell membrane</keyword>
<evidence type="ECO:0000256" key="1">
    <source>
        <dbReference type="ARBA" id="ARBA00004713"/>
    </source>
</evidence>
<evidence type="ECO:0000256" key="8">
    <source>
        <dbReference type="RuleBase" id="RU365103"/>
    </source>
</evidence>
<reference evidence="10" key="1">
    <citation type="submission" date="2022-11" db="EMBL/GenBank/DDBJ databases">
        <title>Dyadobacter pollutisoli sp. nov., isolated from plastic dumped soil.</title>
        <authorList>
            <person name="Kim J.M."/>
            <person name="Kim K.R."/>
            <person name="Lee J.K."/>
            <person name="Hao L."/>
            <person name="Jeon C.O."/>
        </authorList>
    </citation>
    <scope>NUCLEOTIDE SEQUENCE</scope>
    <source>
        <strain evidence="10">U1</strain>
    </source>
</reference>
<evidence type="ECO:0000256" key="2">
    <source>
        <dbReference type="ARBA" id="ARBA00012621"/>
    </source>
</evidence>
<evidence type="ECO:0000256" key="3">
    <source>
        <dbReference type="ARBA" id="ARBA00019077"/>
    </source>
</evidence>
<sequence length="418" mass="46904">MAEIAYQFTINLFAFLIQFVAPFNRKIKLGVTGRKGLIDEMEKSFQSLAAGRPVVWFHAASLGEFEQGRPVMEAYRNQYPGHFILLTFFSPSGYEIRKSYSGADYICYLPFDTLSNAKRFVEIVNPRIVFFIKYEFWFNYLIELKKNGSYILSFSSIFRPGQVFFKSYGGFFRRMLESFNHIFVQNAQSIELLHGAGIMSCSIAGDTRFDRVKTIADNARDLPEIALFRNEKICMVAGSVWAADMQVLIPVLNGSKGKLKAIIAPHEIKKDEISGWRNSLEGKSLLYSELDKTADTEQFDYLIIDNIGMLSSLYRYGDMAYIGGSFGAGLHNILEAATFGLPIIFGNKGYHRFQEAVDLKEKGGAIAVADSDSARSTINQWIENPGDRMGAGKVNEQYVLSGIGATDTIMDKVKETLG</sequence>
<dbReference type="Pfam" id="PF04413">
    <property type="entry name" value="Glycos_transf_N"/>
    <property type="match status" value="1"/>
</dbReference>
<dbReference type="EMBL" id="CP112998">
    <property type="protein sequence ID" value="WAC10347.1"/>
    <property type="molecule type" value="Genomic_DNA"/>
</dbReference>
<comment type="subcellular location">
    <subcellularLocation>
        <location evidence="8">Cell membrane</location>
    </subcellularLocation>
</comment>
<dbReference type="InterPro" id="IPR007507">
    <property type="entry name" value="Glycos_transf_N"/>
</dbReference>
<keyword evidence="11" id="KW-1185">Reference proteome</keyword>
<evidence type="ECO:0000259" key="9">
    <source>
        <dbReference type="Pfam" id="PF04413"/>
    </source>
</evidence>
<dbReference type="GO" id="GO:0043842">
    <property type="term" value="F:Kdo transferase activity"/>
    <property type="evidence" value="ECO:0007669"/>
    <property type="project" value="UniProtKB-EC"/>
</dbReference>
<dbReference type="AlphaFoldDB" id="A0A9E8N9E8"/>
<evidence type="ECO:0000256" key="5">
    <source>
        <dbReference type="ARBA" id="ARBA00031445"/>
    </source>
</evidence>
<keyword evidence="8" id="KW-0472">Membrane</keyword>
<dbReference type="Gene3D" id="3.40.50.11720">
    <property type="entry name" value="3-Deoxy-D-manno-octulosonic-acid transferase, N-terminal domain"/>
    <property type="match status" value="1"/>
</dbReference>
<proteinExistence type="inferred from homology"/>
<feature type="domain" description="3-deoxy-D-manno-octulosonic-acid transferase N-terminal" evidence="9">
    <location>
        <begin position="49"/>
        <end position="210"/>
    </location>
</feature>
<comment type="catalytic activity">
    <reaction evidence="6 8">
        <text>lipid IVA (E. coli) + CMP-3-deoxy-beta-D-manno-octulosonate = alpha-Kdo-(2-&gt;6)-lipid IVA (E. coli) + CMP + H(+)</text>
        <dbReference type="Rhea" id="RHEA:28066"/>
        <dbReference type="ChEBI" id="CHEBI:15378"/>
        <dbReference type="ChEBI" id="CHEBI:58603"/>
        <dbReference type="ChEBI" id="CHEBI:60364"/>
        <dbReference type="ChEBI" id="CHEBI:60377"/>
        <dbReference type="ChEBI" id="CHEBI:85987"/>
        <dbReference type="EC" id="2.4.99.12"/>
    </reaction>
</comment>
<protein>
    <recommendedName>
        <fullName evidence="3 8">3-deoxy-D-manno-octulosonic acid transferase</fullName>
        <shortName evidence="8">Kdo transferase</shortName>
        <ecNumber evidence="2 8">2.4.99.12</ecNumber>
    </recommendedName>
    <alternativeName>
        <fullName evidence="5 8">Lipid IV(A) 3-deoxy-D-manno-octulosonic acid transferase</fullName>
    </alternativeName>
</protein>
<evidence type="ECO:0000256" key="6">
    <source>
        <dbReference type="ARBA" id="ARBA00049183"/>
    </source>
</evidence>